<proteinExistence type="predicted"/>
<dbReference type="Proteomes" id="UP001234581">
    <property type="component" value="Unassembled WGS sequence"/>
</dbReference>
<dbReference type="Pfam" id="PF12937">
    <property type="entry name" value="F-box-like"/>
    <property type="match status" value="1"/>
</dbReference>
<dbReference type="SUPFAM" id="SSF52058">
    <property type="entry name" value="L domain-like"/>
    <property type="match status" value="1"/>
</dbReference>
<evidence type="ECO:0000313" key="3">
    <source>
        <dbReference type="Proteomes" id="UP001234581"/>
    </source>
</evidence>
<dbReference type="AlphaFoldDB" id="A0AAD7V371"/>
<organism evidence="2 3">
    <name type="scientific">Lichtheimia ornata</name>
    <dbReference type="NCBI Taxonomy" id="688661"/>
    <lineage>
        <taxon>Eukaryota</taxon>
        <taxon>Fungi</taxon>
        <taxon>Fungi incertae sedis</taxon>
        <taxon>Mucoromycota</taxon>
        <taxon>Mucoromycotina</taxon>
        <taxon>Mucoromycetes</taxon>
        <taxon>Mucorales</taxon>
        <taxon>Lichtheimiaceae</taxon>
        <taxon>Lichtheimia</taxon>
    </lineage>
</organism>
<evidence type="ECO:0000313" key="2">
    <source>
        <dbReference type="EMBL" id="KAJ8657691.1"/>
    </source>
</evidence>
<dbReference type="CDD" id="cd09917">
    <property type="entry name" value="F-box_SF"/>
    <property type="match status" value="1"/>
</dbReference>
<accession>A0AAD7V371</accession>
<dbReference type="PANTHER" id="PTHR38926:SF5">
    <property type="entry name" value="F-BOX AND LEUCINE-RICH REPEAT PROTEIN 6"/>
    <property type="match status" value="1"/>
</dbReference>
<gene>
    <name evidence="2" type="ORF">O0I10_006506</name>
</gene>
<reference evidence="2 3" key="1">
    <citation type="submission" date="2023-03" db="EMBL/GenBank/DDBJ databases">
        <title>Genome sequence of Lichtheimia ornata CBS 291.66.</title>
        <authorList>
            <person name="Mohabir J.T."/>
            <person name="Shea T.P."/>
            <person name="Kurbessoian T."/>
            <person name="Berby B."/>
            <person name="Fontaine J."/>
            <person name="Livny J."/>
            <person name="Gnirke A."/>
            <person name="Stajich J.E."/>
            <person name="Cuomo C.A."/>
        </authorList>
    </citation>
    <scope>NUCLEOTIDE SEQUENCE [LARGE SCALE GENOMIC DNA]</scope>
    <source>
        <strain evidence="2">CBS 291.66</strain>
    </source>
</reference>
<dbReference type="EMBL" id="JARTCD010000029">
    <property type="protein sequence ID" value="KAJ8657691.1"/>
    <property type="molecule type" value="Genomic_DNA"/>
</dbReference>
<name>A0AAD7V371_9FUNG</name>
<protein>
    <recommendedName>
        <fullName evidence="1">F-box domain-containing protein</fullName>
    </recommendedName>
</protein>
<dbReference type="InterPro" id="IPR032675">
    <property type="entry name" value="LRR_dom_sf"/>
</dbReference>
<dbReference type="GeneID" id="83213917"/>
<feature type="domain" description="F-box" evidence="1">
    <location>
        <begin position="5"/>
        <end position="50"/>
    </location>
</feature>
<dbReference type="InterPro" id="IPR001810">
    <property type="entry name" value="F-box_dom"/>
</dbReference>
<dbReference type="PROSITE" id="PS50181">
    <property type="entry name" value="FBOX"/>
    <property type="match status" value="1"/>
</dbReference>
<dbReference type="RefSeq" id="XP_058342604.1">
    <property type="nucleotide sequence ID" value="XM_058486533.1"/>
</dbReference>
<dbReference type="Gene3D" id="1.20.1280.50">
    <property type="match status" value="1"/>
</dbReference>
<comment type="caution">
    <text evidence="2">The sequence shown here is derived from an EMBL/GenBank/DDBJ whole genome shotgun (WGS) entry which is preliminary data.</text>
</comment>
<sequence length="565" mass="64139">MTTTSGTILSLPNEVLLSVADHLCLGDLYECNRVCRPWHYIFRQALYRNIDIHDTCSADSLVASSIPLHAIRHLYLANQVDVHSATMSAFPWSRLQSLHTTQLVLESIPIQSTFLSSLTLSNVQMETLAPFFTHMGRLTKLSLNLTGGGELLISDVDHILQACPYLVTLELQGDVLSSSNLIRQISSSEIQTRLSRLTSLAIRFKRFDYDAAVPWFTYIANTLHALRHLTLEGESVMVDLVEQQHQRPINQQVDAAFVACVGVTRLPLKSMRLRYLGYLLRPDLYLLLVHRIPNVDLQGIELQLCREGWLERILTSMHSAVQSLSVSMVYPRALCTSPVLRTCQSLRELTIGRTSGFCSSRGHWQLPLVDILAHATSLDSLTLCQVTLTDADDNNNVALDAGIHHRLRRLVLKGVVLSNHVFQRVAQSCPNMDWLEMNQCKWMDSRQQQQGQIPTPGKIHLPQHHLRMIDISQSGHLYNLKGYQLLALNGRQWLKSTSKKDQSREIKTWQQLREAHKIPRRCELVNPYTVTDLEIWHHGHLELSCASVEHFYFNGSRVPIPLLLS</sequence>
<dbReference type="PANTHER" id="PTHR38926">
    <property type="entry name" value="F-BOX DOMAIN CONTAINING PROTEIN, EXPRESSED"/>
    <property type="match status" value="1"/>
</dbReference>
<dbReference type="Gene3D" id="3.80.10.10">
    <property type="entry name" value="Ribonuclease Inhibitor"/>
    <property type="match status" value="1"/>
</dbReference>
<keyword evidence="3" id="KW-1185">Reference proteome</keyword>
<dbReference type="SUPFAM" id="SSF81383">
    <property type="entry name" value="F-box domain"/>
    <property type="match status" value="1"/>
</dbReference>
<evidence type="ECO:0000259" key="1">
    <source>
        <dbReference type="PROSITE" id="PS50181"/>
    </source>
</evidence>
<dbReference type="InterPro" id="IPR036047">
    <property type="entry name" value="F-box-like_dom_sf"/>
</dbReference>